<keyword evidence="5" id="KW-0969">Cilium</keyword>
<evidence type="ECO:0000256" key="5">
    <source>
        <dbReference type="ARBA" id="ARBA00023069"/>
    </source>
</evidence>
<name>A0A0S4J4J3_BODSA</name>
<comment type="subcellular location">
    <subcellularLocation>
        <location evidence="1">Cell projection</location>
        <location evidence="1">Cilium</location>
    </subcellularLocation>
</comment>
<dbReference type="OMA" id="NDMLTHT"/>
<dbReference type="InterPro" id="IPR056168">
    <property type="entry name" value="TPR_IF140/IFT172/WDR19"/>
</dbReference>
<dbReference type="GO" id="GO:0030991">
    <property type="term" value="C:intraciliary transport particle A"/>
    <property type="evidence" value="ECO:0007669"/>
    <property type="project" value="TreeGrafter"/>
</dbReference>
<evidence type="ECO:0000259" key="9">
    <source>
        <dbReference type="Pfam" id="PF23389"/>
    </source>
</evidence>
<dbReference type="InterPro" id="IPR015943">
    <property type="entry name" value="WD40/YVTN_repeat-like_dom_sf"/>
</dbReference>
<dbReference type="Proteomes" id="UP000051952">
    <property type="component" value="Unassembled WGS sequence"/>
</dbReference>
<evidence type="ECO:0000259" key="10">
    <source>
        <dbReference type="Pfam" id="PF24762"/>
    </source>
</evidence>
<dbReference type="GO" id="GO:0035721">
    <property type="term" value="P:intraciliary retrograde transport"/>
    <property type="evidence" value="ECO:0007669"/>
    <property type="project" value="InterPro"/>
</dbReference>
<dbReference type="Pfam" id="PF23387">
    <property type="entry name" value="TPR_IFT80_172"/>
    <property type="match status" value="1"/>
</dbReference>
<dbReference type="SMART" id="SM00320">
    <property type="entry name" value="WD40"/>
    <property type="match status" value="6"/>
</dbReference>
<evidence type="ECO:0000259" key="7">
    <source>
        <dbReference type="Pfam" id="PF15911"/>
    </source>
</evidence>
<feature type="domain" description="WDR19 first beta-propeller" evidence="9">
    <location>
        <begin position="19"/>
        <end position="346"/>
    </location>
</feature>
<evidence type="ECO:0000256" key="4">
    <source>
        <dbReference type="ARBA" id="ARBA00022803"/>
    </source>
</evidence>
<keyword evidence="3" id="KW-0677">Repeat</keyword>
<keyword evidence="4" id="KW-0802">TPR repeat</keyword>
<proteinExistence type="predicted"/>
<evidence type="ECO:0000313" key="11">
    <source>
        <dbReference type="EMBL" id="CUG77140.1"/>
    </source>
</evidence>
<protein>
    <submittedName>
        <fullName evidence="11">Uncharacterized protein</fullName>
    </submittedName>
</protein>
<evidence type="ECO:0000256" key="1">
    <source>
        <dbReference type="ARBA" id="ARBA00004138"/>
    </source>
</evidence>
<evidence type="ECO:0000256" key="3">
    <source>
        <dbReference type="ARBA" id="ARBA00022737"/>
    </source>
</evidence>
<dbReference type="Pfam" id="PF23389">
    <property type="entry name" value="Beta-prop_WDR19_1st"/>
    <property type="match status" value="1"/>
</dbReference>
<reference evidence="12" key="1">
    <citation type="submission" date="2015-09" db="EMBL/GenBank/DDBJ databases">
        <authorList>
            <consortium name="Pathogen Informatics"/>
        </authorList>
    </citation>
    <scope>NUCLEOTIDE SEQUENCE [LARGE SCALE GENOMIC DNA]</scope>
    <source>
        <strain evidence="12">Lake Konstanz</strain>
    </source>
</reference>
<dbReference type="SUPFAM" id="SSF69322">
    <property type="entry name" value="Tricorn protease domain 2"/>
    <property type="match status" value="1"/>
</dbReference>
<dbReference type="GO" id="GO:0060271">
    <property type="term" value="P:cilium assembly"/>
    <property type="evidence" value="ECO:0007669"/>
    <property type="project" value="TreeGrafter"/>
</dbReference>
<dbReference type="InterPro" id="IPR056157">
    <property type="entry name" value="TPR_IFT80_172_dom"/>
</dbReference>
<dbReference type="PANTHER" id="PTHR14920:SF0">
    <property type="entry name" value="WD REPEAT DOMAIN 19"/>
    <property type="match status" value="1"/>
</dbReference>
<evidence type="ECO:0000313" key="12">
    <source>
        <dbReference type="Proteomes" id="UP000051952"/>
    </source>
</evidence>
<feature type="domain" description="IFT80/172/WDR35 TPR" evidence="8">
    <location>
        <begin position="710"/>
        <end position="812"/>
    </location>
</feature>
<dbReference type="Pfam" id="PF15911">
    <property type="entry name" value="Beta-prop_WDR19_2nd"/>
    <property type="match status" value="1"/>
</dbReference>
<organism evidence="11 12">
    <name type="scientific">Bodo saltans</name>
    <name type="common">Flagellated protozoan</name>
    <dbReference type="NCBI Taxonomy" id="75058"/>
    <lineage>
        <taxon>Eukaryota</taxon>
        <taxon>Discoba</taxon>
        <taxon>Euglenozoa</taxon>
        <taxon>Kinetoplastea</taxon>
        <taxon>Metakinetoplastina</taxon>
        <taxon>Eubodonida</taxon>
        <taxon>Bodonidae</taxon>
        <taxon>Bodo</taxon>
    </lineage>
</organism>
<dbReference type="Gene3D" id="2.130.10.10">
    <property type="entry name" value="YVTN repeat-like/Quinoprotein amine dehydrogenase"/>
    <property type="match status" value="2"/>
</dbReference>
<feature type="domain" description="IF140/IFT172/WDR19 TPR" evidence="10">
    <location>
        <begin position="888"/>
        <end position="1132"/>
    </location>
</feature>
<dbReference type="Gene3D" id="1.25.40.470">
    <property type="match status" value="1"/>
</dbReference>
<keyword evidence="2" id="KW-0853">WD repeat</keyword>
<keyword evidence="6" id="KW-0966">Cell projection</keyword>
<dbReference type="VEuPathDB" id="TriTrypDB:BSAL_85325"/>
<dbReference type="Pfam" id="PF24762">
    <property type="entry name" value="TPR_IF140-IFT172"/>
    <property type="match status" value="1"/>
</dbReference>
<dbReference type="InterPro" id="IPR057855">
    <property type="entry name" value="Beta-prop_WDR19_1st"/>
</dbReference>
<dbReference type="PANTHER" id="PTHR14920">
    <property type="entry name" value="OSMOTIC AVOIDANCE ABNORMAL PROTEIN 1/WD REPEAT MEMBRANE PROTEIN"/>
    <property type="match status" value="1"/>
</dbReference>
<evidence type="ECO:0000256" key="6">
    <source>
        <dbReference type="ARBA" id="ARBA00023273"/>
    </source>
</evidence>
<dbReference type="InterPro" id="IPR039468">
    <property type="entry name" value="WDR19_WD40_rpt"/>
</dbReference>
<dbReference type="SUPFAM" id="SSF82171">
    <property type="entry name" value="DPP6 N-terminal domain-like"/>
    <property type="match status" value="1"/>
</dbReference>
<sequence length="1399" mass="154016">MVLRKLFDIGADVNGKGPVTFAWSHDGAYCAIAGTNHKVSIVDRQGKSVHQFFASGNTGVIALEWDSTNEVLAVLQDKAQLVTMFTLNGKKVDMIETGIKDLCFMKWSKVGPQLALGSLKGGVLVYNRQTAKKMPILGTHSKKIVDGAWNSSNKLAMVAEDKILSISDEDGNVLDQLSLKSLPTAVSFMDLKAEERQTKKDNYVCVILAQKSLYLHCIAKKETPIELTFQAKYGNIVCTRFTDDGYCLVGFQSGYCNLVSVHESELGTEVSALKAYRDALTDVSYAPTVKKCATVGDSQVRTFDMDDGQISDQKSEKFDLDADFGALTSVSWSEDGQILTVASKNGAVYGLLTKISALSASCGTFTLFLSSLRELTVRNVDTEQEVCRIPIDMEPNFVAIGQGTAALGMNNQVSFYGFTPPTSKKDGGRYNAIGTKVYPGVVEQLHLSSTFAAVLFDGKVLLHVMDPKNPNGLPNTEVNFPEQNDVRITTLAMCENFLIYAGESRREGSQVQGRLVVVSLLDFQVVVDYTHTSAGIKKVFPNTLGTRIAFMDSGNAGFVLNPCTEVATRIENLKSGTTRLLWDVAEYGVLAGVDAKRFTTYVYTPNSRHGPTCDAIMKDASMSGSGAEAPGEVKAHTTALPYGFAPVLLLRGNITCQMPNGTLATVHLATHKNVYSATRADTDAFRNNMNLNRLQQAFSTMSTPEETLELAKKSLHLLDIDTAMRTYRMLQQPTLVLCLEKIRHIQEKNVLIGHVSLILGHFNDAQTFFLRSSRPMLALEMRRDLMHWEQCLQLAKTMAEDQVPFISKEFAQQLEFRGEHSKALEHFQSARMVIPKGHISSELTAAQHEAIAHNEACQAGAARCMIRTGNIRGGIQVVLALQSNSIALDCAKILESMKQHEDAGNMYEKAEEYERAATIYILETKNLKAAARVIPKITSRSILVMYAKAKESIEGNFKDAEAAYAQAEDWDNVVRIKVEHLGDLHGAYVVVRKTRSAEAAAMVAKMCKKKGENGAAVEFLVLAKKAKEAFELAQSSQCMEHFEGALLAQTQLKDGVATSSSKDDFSLVANYYDQRGKPDLAAQFFHIAGNFPQALTKYLQSGSEEAIEKAVSVVGKARSDALTNRLIDYLMGESDGRPKDPSYIFKLYLALGSYEKAAKTSVLIAVKEQEIGNYRKAHQTLVETCMVLQEKGLRITSDMRRALVILHSYLIVKHIVKPLEDNDNASRMLLRVAHNIAKFPKHIALILTSTVIQCLKAEFNKSAFDFACVLLQNEQYRSELNEKHKKKVEGLVRKRGSKEEMTDPVEAVSPCPHCAAPVPETSLECGACKNPLPFCIVTGKHMLVDDWCQCPHCNFPALFTPFLKLLRDASSGGSCPMCEGLVDPSKLRKVVNPEVKNFI</sequence>
<gene>
    <name evidence="11" type="ORF">BSAL_85325</name>
</gene>
<keyword evidence="12" id="KW-1185">Reference proteome</keyword>
<dbReference type="EMBL" id="CYKH01001005">
    <property type="protein sequence ID" value="CUG77140.1"/>
    <property type="molecule type" value="Genomic_DNA"/>
</dbReference>
<feature type="domain" description="WDR19 WD40 repeat" evidence="7">
    <location>
        <begin position="367"/>
        <end position="671"/>
    </location>
</feature>
<dbReference type="OrthoDB" id="10250638at2759"/>
<accession>A0A0S4J4J3</accession>
<dbReference type="InterPro" id="IPR040379">
    <property type="entry name" value="WDR19/dyf-2"/>
</dbReference>
<evidence type="ECO:0000259" key="8">
    <source>
        <dbReference type="Pfam" id="PF23387"/>
    </source>
</evidence>
<dbReference type="GO" id="GO:0005929">
    <property type="term" value="C:cilium"/>
    <property type="evidence" value="ECO:0007669"/>
    <property type="project" value="UniProtKB-SubCell"/>
</dbReference>
<evidence type="ECO:0000256" key="2">
    <source>
        <dbReference type="ARBA" id="ARBA00022574"/>
    </source>
</evidence>
<dbReference type="InterPro" id="IPR001680">
    <property type="entry name" value="WD40_rpt"/>
</dbReference>